<evidence type="ECO:0000313" key="2">
    <source>
        <dbReference type="EMBL" id="KMZ87875.1"/>
    </source>
</evidence>
<feature type="compositionally biased region" description="Polar residues" evidence="1">
    <location>
        <begin position="245"/>
        <end position="256"/>
    </location>
</feature>
<dbReference type="Proteomes" id="UP000053327">
    <property type="component" value="Unassembled WGS sequence"/>
</dbReference>
<protein>
    <recommendedName>
        <fullName evidence="4">VIR protein</fullName>
    </recommendedName>
</protein>
<sequence>MVTRRYGMSSTASDILKRHKENACITNYIRVKNEIVQKINELQKKEPRQFCSKCDTIKKLIIAENEKVNNCYLRNSKSFKLIEDDDIKDFIEECIDFRTCFHNRTSSAKKTAAPARTSAGKDKQQSGRDSKTSKPGGSPIKSLPGKDQNPTDVKELTKAKPIAHNPDGISASHNAGEAQKESSKQIPNLPASTSGRTETLTQKISQSVHSQVTETDSRPSTSIQGTSDGEDHLSKSNELIDLGKSKSQSDSTSGQIADSHGVKNQERGGSTPDTKISDTGDHAVQGVGTNACSKIVDGVEACDKKVVNRDSATVPSVDVSIDFDFNLDEYPCSKDYFDELYGSEILSGEAHDREASSIKAIDNEEPGTVLPRVKLNHTNHEDREPTVLYEGQKIIVPEEVSDINRCQTTSDTVLTPRCVPSNHAAESSFTLQTEIRTEEQKNNGQLSSRQDLHHVNKLNQQEPAKQEGLLNSEEKLSLQVEGHSGGKNYIIEDIVQHLHLQKNCSLRQSIYCPRRERSIYTNKLIYT</sequence>
<proteinExistence type="predicted"/>
<dbReference type="EMBL" id="KQ234785">
    <property type="protein sequence ID" value="KMZ87875.1"/>
    <property type="molecule type" value="Genomic_DNA"/>
</dbReference>
<evidence type="ECO:0000256" key="1">
    <source>
        <dbReference type="SAM" id="MobiDB-lite"/>
    </source>
</evidence>
<reference evidence="2 3" key="1">
    <citation type="submission" date="2011-08" db="EMBL/GenBank/DDBJ databases">
        <title>The Genome Sequence of Plasmodium vivax Brazil I.</title>
        <authorList>
            <consortium name="The Broad Institute Genome Sequencing Platform"/>
            <consortium name="The Broad Institute Genome Sequencing Center for Infectious Disease"/>
            <person name="Neafsey D."/>
            <person name="Carlton J."/>
            <person name="Barnwell J."/>
            <person name="Collins W."/>
            <person name="Escalante A."/>
            <person name="Mullikin J."/>
            <person name="Saul A."/>
            <person name="Guigo R."/>
            <person name="Camara F."/>
            <person name="Young S.K."/>
            <person name="Zeng Q."/>
            <person name="Gargeya S."/>
            <person name="Fitzgerald M."/>
            <person name="Haas B."/>
            <person name="Abouelleil A."/>
            <person name="Alvarado L."/>
            <person name="Arachchi H.M."/>
            <person name="Berlin A."/>
            <person name="Brown A."/>
            <person name="Chapman S.B."/>
            <person name="Chen Z."/>
            <person name="Dunbar C."/>
            <person name="Freedman E."/>
            <person name="Gearin G."/>
            <person name="Gellesch M."/>
            <person name="Goldberg J."/>
            <person name="Griggs A."/>
            <person name="Gujja S."/>
            <person name="Heiman D."/>
            <person name="Howarth C."/>
            <person name="Larson L."/>
            <person name="Lui A."/>
            <person name="MacDonald P.J.P."/>
            <person name="Montmayeur A."/>
            <person name="Murphy C."/>
            <person name="Neiman D."/>
            <person name="Pearson M."/>
            <person name="Priest M."/>
            <person name="Roberts A."/>
            <person name="Saif S."/>
            <person name="Shea T."/>
            <person name="Shenoy N."/>
            <person name="Sisk P."/>
            <person name="Stolte C."/>
            <person name="Sykes S."/>
            <person name="Wortman J."/>
            <person name="Nusbaum C."/>
            <person name="Birren B."/>
        </authorList>
    </citation>
    <scope>NUCLEOTIDE SEQUENCE [LARGE SCALE GENOMIC DNA]</scope>
    <source>
        <strain evidence="2 3">Brazil I</strain>
    </source>
</reference>
<evidence type="ECO:0008006" key="4">
    <source>
        <dbReference type="Google" id="ProtNLM"/>
    </source>
</evidence>
<evidence type="ECO:0000313" key="3">
    <source>
        <dbReference type="Proteomes" id="UP000053327"/>
    </source>
</evidence>
<dbReference type="OrthoDB" id="10458431at2759"/>
<dbReference type="AlphaFoldDB" id="A0A0J9SXT6"/>
<feature type="region of interest" description="Disordered" evidence="1">
    <location>
        <begin position="106"/>
        <end position="286"/>
    </location>
</feature>
<accession>A0A0J9SXT6</accession>
<organism evidence="2 3">
    <name type="scientific">Plasmodium vivax (strain Brazil I)</name>
    <dbReference type="NCBI Taxonomy" id="1033975"/>
    <lineage>
        <taxon>Eukaryota</taxon>
        <taxon>Sar</taxon>
        <taxon>Alveolata</taxon>
        <taxon>Apicomplexa</taxon>
        <taxon>Aconoidasida</taxon>
        <taxon>Haemosporida</taxon>
        <taxon>Plasmodiidae</taxon>
        <taxon>Plasmodium</taxon>
        <taxon>Plasmodium (Plasmodium)</taxon>
    </lineage>
</organism>
<feature type="compositionally biased region" description="Polar residues" evidence="1">
    <location>
        <begin position="184"/>
        <end position="227"/>
    </location>
</feature>
<name>A0A0J9SXT6_PLAV1</name>
<feature type="compositionally biased region" description="Basic and acidic residues" evidence="1">
    <location>
        <begin position="119"/>
        <end position="132"/>
    </location>
</feature>
<gene>
    <name evidence="2" type="ORF">PVBG_05812</name>
</gene>